<evidence type="ECO:0000256" key="3">
    <source>
        <dbReference type="ARBA" id="ARBA00011025"/>
    </source>
</evidence>
<protein>
    <recommendedName>
        <fullName evidence="4">Nuclear protein localization protein 4</fullName>
    </recommendedName>
</protein>
<dbReference type="Pfam" id="PF11543">
    <property type="entry name" value="UN_NPL4"/>
    <property type="match status" value="1"/>
</dbReference>
<dbReference type="PIRSF" id="PIRSF010052">
    <property type="entry name" value="Polyub_prc_Npl4"/>
    <property type="match status" value="1"/>
</dbReference>
<feature type="region of interest" description="Disordered" evidence="6">
    <location>
        <begin position="574"/>
        <end position="596"/>
    </location>
</feature>
<dbReference type="PANTHER" id="PTHR12710">
    <property type="entry name" value="NUCLEAR PROTEIN LOCALIZATION 4"/>
    <property type="match status" value="1"/>
</dbReference>
<sequence>MLLRIRSKEGMARVQVEPEESFGSLAAKIGQLHNVDASTIAFSDQPNTANATHVSQVYDNSISSAKLKHGDIVYVTYTEPSVDTDSKQPPASDANGNIAFDKLSHIEQDPVNDFLEKQRGLIKRPKDPKFCRHGDNAMCDYCMPLEPFDKGYLEENKIKHMSFHAFLRHINSAQQTKAPSSAILTQLPPLEEPSYKVKTPCTGGHAAWPEGICTKCQPSAITLQRQIYRVVDHVEFSSASLIDNFLNFWRKSGNQRLGYLYGRYEPYLDVPLGIKAVVEAIYEPPQENHMDGLKLSMPWQEEILVDQVARACGLCKVGVVFTDLVDDGSGNGTVVAKRHVDSHFLSSLECSFAAEMQLRHPNLSRHSVNGKYGSKFVTCVISGDVEGNIDVKAYQVSDTMTAMHDAGIVEPSRNPSVMRVKESIPHERYVPEVFYKFKNEYGVMVQESAKPTFPVEYLLVNVSVEVIVTNGFPQNPSPLFTDSRDLTFDGVSHPDIGTLGKHILSGKNKGDLRALLSDFHVLCAIRSMDVLSKDEFKIVCDYATKASDSTLDSLEQLQGWQTLLMVLKEAEGNARANTPSVRSGTGSGTNTPTEPGPKADISCKHCTFTNPGTNDSCEMCGLPLSD</sequence>
<dbReference type="Pfam" id="PF05021">
    <property type="entry name" value="NPL4"/>
    <property type="match status" value="1"/>
</dbReference>
<dbReference type="CDD" id="cd08061">
    <property type="entry name" value="MPN_NPL4"/>
    <property type="match status" value="1"/>
</dbReference>
<dbReference type="OMA" id="TKDRYVP"/>
<evidence type="ECO:0000313" key="9">
    <source>
        <dbReference type="Proteomes" id="UP000078561"/>
    </source>
</evidence>
<dbReference type="InParanoid" id="A0A163MNY1"/>
<proteinExistence type="inferred from homology"/>
<dbReference type="InterPro" id="IPR036443">
    <property type="entry name" value="Znf_RanBP2_sf"/>
</dbReference>
<dbReference type="InterPro" id="IPR007716">
    <property type="entry name" value="NPL4_Zn-bd_put"/>
</dbReference>
<dbReference type="FunCoup" id="A0A163MNY1">
    <property type="interactions" value="996"/>
</dbReference>
<name>A0A163MNY1_ABSGL</name>
<dbReference type="GO" id="GO:0048471">
    <property type="term" value="C:perinuclear region of cytoplasm"/>
    <property type="evidence" value="ECO:0007669"/>
    <property type="project" value="UniProtKB-SubCell"/>
</dbReference>
<evidence type="ECO:0000256" key="4">
    <source>
        <dbReference type="ARBA" id="ARBA00019709"/>
    </source>
</evidence>
<organism evidence="8">
    <name type="scientific">Absidia glauca</name>
    <name type="common">Pin mould</name>
    <dbReference type="NCBI Taxonomy" id="4829"/>
    <lineage>
        <taxon>Eukaryota</taxon>
        <taxon>Fungi</taxon>
        <taxon>Fungi incertae sedis</taxon>
        <taxon>Mucoromycota</taxon>
        <taxon>Mucoromycotina</taxon>
        <taxon>Mucoromycetes</taxon>
        <taxon>Mucorales</taxon>
        <taxon>Cunninghamellaceae</taxon>
        <taxon>Absidia</taxon>
    </lineage>
</organism>
<dbReference type="OrthoDB" id="10251089at2759"/>
<accession>A0A163MNY1</accession>
<dbReference type="AlphaFoldDB" id="A0A163MNY1"/>
<comment type="similarity">
    <text evidence="3">Belongs to the NPL4 family.</text>
</comment>
<evidence type="ECO:0000256" key="2">
    <source>
        <dbReference type="ARBA" id="ARBA00004556"/>
    </source>
</evidence>
<dbReference type="Pfam" id="PF05020">
    <property type="entry name" value="zf-NPL4"/>
    <property type="match status" value="1"/>
</dbReference>
<dbReference type="Proteomes" id="UP000078561">
    <property type="component" value="Unassembled WGS sequence"/>
</dbReference>
<reference evidence="8" key="1">
    <citation type="submission" date="2016-04" db="EMBL/GenBank/DDBJ databases">
        <authorList>
            <person name="Evans L.H."/>
            <person name="Alamgir A."/>
            <person name="Owens N."/>
            <person name="Weber N.D."/>
            <person name="Virtaneva K."/>
            <person name="Barbian K."/>
            <person name="Babar A."/>
            <person name="Rosenke K."/>
        </authorList>
    </citation>
    <scope>NUCLEOTIDE SEQUENCE [LARGE SCALE GENOMIC DNA]</scope>
    <source>
        <strain evidence="8">CBS 101.48</strain>
    </source>
</reference>
<dbReference type="Gene3D" id="3.10.20.90">
    <property type="entry name" value="Phosphatidylinositol 3-kinase Catalytic Subunit, Chain A, domain 1"/>
    <property type="match status" value="1"/>
</dbReference>
<dbReference type="GO" id="GO:0031625">
    <property type="term" value="F:ubiquitin protein ligase binding"/>
    <property type="evidence" value="ECO:0007669"/>
    <property type="project" value="TreeGrafter"/>
</dbReference>
<evidence type="ECO:0000256" key="5">
    <source>
        <dbReference type="ARBA" id="ARBA00024703"/>
    </source>
</evidence>
<keyword evidence="9" id="KW-1185">Reference proteome</keyword>
<evidence type="ECO:0000256" key="6">
    <source>
        <dbReference type="SAM" id="MobiDB-lite"/>
    </source>
</evidence>
<dbReference type="EMBL" id="LT554703">
    <property type="protein sequence ID" value="SAM07071.1"/>
    <property type="molecule type" value="Genomic_DNA"/>
</dbReference>
<comment type="subcellular location">
    <subcellularLocation>
        <location evidence="2">Cytoplasm</location>
        <location evidence="2">Perinuclear region</location>
    </subcellularLocation>
    <subcellularLocation>
        <location evidence="1">Nucleus membrane</location>
        <topology evidence="1">Peripheral membrane protein</topology>
        <orientation evidence="1">Cytoplasmic side</orientation>
    </subcellularLocation>
</comment>
<evidence type="ECO:0000256" key="1">
    <source>
        <dbReference type="ARBA" id="ARBA00004335"/>
    </source>
</evidence>
<dbReference type="InterPro" id="IPR007717">
    <property type="entry name" value="NPL4_C"/>
</dbReference>
<dbReference type="InterPro" id="IPR024682">
    <property type="entry name" value="Npl4_Ub-like_dom"/>
</dbReference>
<dbReference type="GO" id="GO:0043130">
    <property type="term" value="F:ubiquitin binding"/>
    <property type="evidence" value="ECO:0007669"/>
    <property type="project" value="TreeGrafter"/>
</dbReference>
<dbReference type="GO" id="GO:0006511">
    <property type="term" value="P:ubiquitin-dependent protein catabolic process"/>
    <property type="evidence" value="ECO:0007669"/>
    <property type="project" value="InterPro"/>
</dbReference>
<dbReference type="SUPFAM" id="SSF54236">
    <property type="entry name" value="Ubiquitin-like"/>
    <property type="match status" value="1"/>
</dbReference>
<dbReference type="GO" id="GO:0031965">
    <property type="term" value="C:nuclear membrane"/>
    <property type="evidence" value="ECO:0007669"/>
    <property type="project" value="UniProtKB-SubCell"/>
</dbReference>
<gene>
    <name evidence="8" type="primary">ABSGL_12705.1 scaffold 13359</name>
</gene>
<dbReference type="InterPro" id="IPR037518">
    <property type="entry name" value="MPN"/>
</dbReference>
<dbReference type="PROSITE" id="PS50249">
    <property type="entry name" value="MPN"/>
    <property type="match status" value="1"/>
</dbReference>
<dbReference type="PANTHER" id="PTHR12710:SF0">
    <property type="entry name" value="NUCLEAR PROTEIN LOCALIZATION PROTEIN 4 HOMOLOG"/>
    <property type="match status" value="1"/>
</dbReference>
<dbReference type="STRING" id="4829.A0A163MNY1"/>
<dbReference type="InterPro" id="IPR016563">
    <property type="entry name" value="Npl4"/>
</dbReference>
<comment type="function">
    <text evidence="5">Involved in the import of nuclear-targeted proteins into the nucleus and the export of poly(A) RNA out of the nucleus. Has a role in the endoplasmic reticulum-associated degradation (ERAD) pathway.</text>
</comment>
<evidence type="ECO:0000259" key="7">
    <source>
        <dbReference type="PROSITE" id="PS50249"/>
    </source>
</evidence>
<feature type="compositionally biased region" description="Polar residues" evidence="6">
    <location>
        <begin position="575"/>
        <end position="593"/>
    </location>
</feature>
<dbReference type="SUPFAM" id="SSF90209">
    <property type="entry name" value="Ran binding protein zinc finger-like"/>
    <property type="match status" value="1"/>
</dbReference>
<evidence type="ECO:0000313" key="8">
    <source>
        <dbReference type="EMBL" id="SAM07071.1"/>
    </source>
</evidence>
<dbReference type="InterPro" id="IPR029071">
    <property type="entry name" value="Ubiquitin-like_domsf"/>
</dbReference>
<feature type="domain" description="MPN" evidence="7">
    <location>
        <begin position="234"/>
        <end position="372"/>
    </location>
</feature>